<evidence type="ECO:0000313" key="2">
    <source>
        <dbReference type="EMBL" id="OGG24075.1"/>
    </source>
</evidence>
<proteinExistence type="predicted"/>
<comment type="caution">
    <text evidence="2">The sequence shown here is derived from an EMBL/GenBank/DDBJ whole genome shotgun (WGS) entry which is preliminary data.</text>
</comment>
<accession>A0A1F6AHB3</accession>
<dbReference type="Proteomes" id="UP000178759">
    <property type="component" value="Unassembled WGS sequence"/>
</dbReference>
<dbReference type="InterPro" id="IPR053830">
    <property type="entry name" value="DUF6922"/>
</dbReference>
<feature type="domain" description="DUF6922" evidence="1">
    <location>
        <begin position="7"/>
        <end position="57"/>
    </location>
</feature>
<dbReference type="EMBL" id="MFJV01000001">
    <property type="protein sequence ID" value="OGG24075.1"/>
    <property type="molecule type" value="Genomic_DNA"/>
</dbReference>
<organism evidence="2 3">
    <name type="scientific">Candidatus Gottesmanbacteria bacterium RIFCSPLOWO2_01_FULL_43_11b</name>
    <dbReference type="NCBI Taxonomy" id="1798392"/>
    <lineage>
        <taxon>Bacteria</taxon>
        <taxon>Candidatus Gottesmaniibacteriota</taxon>
    </lineage>
</organism>
<dbReference type="AlphaFoldDB" id="A0A1F6AHB3"/>
<protein>
    <recommendedName>
        <fullName evidence="1">DUF6922 domain-containing protein</fullName>
    </recommendedName>
</protein>
<dbReference type="STRING" id="1798392.A3A79_02665"/>
<sequence>MQAVPQFLKSILWSTDVNRLDLARDKQYIIHQVLRLGDFSALRWLFRTYGKQDIIHTFIHKPAKEYPRRDYYFVKNMLLSLNDRSLDEEAYVTTFFGPIRQRAQNSLV</sequence>
<name>A0A1F6AHB3_9BACT</name>
<gene>
    <name evidence="2" type="ORF">A3A79_02665</name>
</gene>
<evidence type="ECO:0000259" key="1">
    <source>
        <dbReference type="Pfam" id="PF21956"/>
    </source>
</evidence>
<evidence type="ECO:0000313" key="3">
    <source>
        <dbReference type="Proteomes" id="UP000178759"/>
    </source>
</evidence>
<dbReference type="Pfam" id="PF21956">
    <property type="entry name" value="DUF6922"/>
    <property type="match status" value="1"/>
</dbReference>
<reference evidence="2 3" key="1">
    <citation type="journal article" date="2016" name="Nat. Commun.">
        <title>Thousands of microbial genomes shed light on interconnected biogeochemical processes in an aquifer system.</title>
        <authorList>
            <person name="Anantharaman K."/>
            <person name="Brown C.T."/>
            <person name="Hug L.A."/>
            <person name="Sharon I."/>
            <person name="Castelle C.J."/>
            <person name="Probst A.J."/>
            <person name="Thomas B.C."/>
            <person name="Singh A."/>
            <person name="Wilkins M.J."/>
            <person name="Karaoz U."/>
            <person name="Brodie E.L."/>
            <person name="Williams K.H."/>
            <person name="Hubbard S.S."/>
            <person name="Banfield J.F."/>
        </authorList>
    </citation>
    <scope>NUCLEOTIDE SEQUENCE [LARGE SCALE GENOMIC DNA]</scope>
</reference>